<feature type="domain" description="Maltose/galactoside acetyltransferase" evidence="6">
    <location>
        <begin position="8"/>
        <end position="62"/>
    </location>
</feature>
<evidence type="ECO:0000313" key="8">
    <source>
        <dbReference type="Proteomes" id="UP000006415"/>
    </source>
</evidence>
<name>J0LLQ4_9BIFI</name>
<dbReference type="SMART" id="SM01266">
    <property type="entry name" value="Mac"/>
    <property type="match status" value="1"/>
</dbReference>
<evidence type="ECO:0000313" key="7">
    <source>
        <dbReference type="EMBL" id="EJD64767.1"/>
    </source>
</evidence>
<dbReference type="InterPro" id="IPR011004">
    <property type="entry name" value="Trimer_LpxA-like_sf"/>
</dbReference>
<dbReference type="Pfam" id="PF00132">
    <property type="entry name" value="Hexapep"/>
    <property type="match status" value="1"/>
</dbReference>
<dbReference type="EC" id="2.3.1.-" evidence="5"/>
<dbReference type="RefSeq" id="WP_007148007.1">
    <property type="nucleotide sequence ID" value="NZ_AKCI01000001.1"/>
</dbReference>
<dbReference type="Gene3D" id="2.160.10.10">
    <property type="entry name" value="Hexapeptide repeat proteins"/>
    <property type="match status" value="1"/>
</dbReference>
<evidence type="ECO:0000256" key="1">
    <source>
        <dbReference type="ARBA" id="ARBA00007274"/>
    </source>
</evidence>
<dbReference type="GO" id="GO:0008870">
    <property type="term" value="F:galactoside O-acetyltransferase activity"/>
    <property type="evidence" value="ECO:0007669"/>
    <property type="project" value="TreeGrafter"/>
</dbReference>
<evidence type="ECO:0000259" key="6">
    <source>
        <dbReference type="SMART" id="SM01266"/>
    </source>
</evidence>
<keyword evidence="2 5" id="KW-0808">Transferase</keyword>
<dbReference type="InterPro" id="IPR024688">
    <property type="entry name" value="Mac_dom"/>
</dbReference>
<dbReference type="EMBL" id="AGZS01000005">
    <property type="protein sequence ID" value="EJD64767.1"/>
    <property type="molecule type" value="Genomic_DNA"/>
</dbReference>
<keyword evidence="8" id="KW-1185">Reference proteome</keyword>
<comment type="similarity">
    <text evidence="1 5">Belongs to the transferase hexapeptide repeat family.</text>
</comment>
<dbReference type="InterPro" id="IPR039369">
    <property type="entry name" value="LacA-like"/>
</dbReference>
<comment type="caution">
    <text evidence="7">The sequence shown here is derived from an EMBL/GenBank/DDBJ whole genome shotgun (WGS) entry which is preliminary data.</text>
</comment>
<dbReference type="SUPFAM" id="SSF51161">
    <property type="entry name" value="Trimeric LpxA-like enzymes"/>
    <property type="match status" value="1"/>
</dbReference>
<dbReference type="STRING" id="857290.HMPREF9156_00943"/>
<keyword evidence="4 5" id="KW-0012">Acyltransferase</keyword>
<evidence type="ECO:0000256" key="2">
    <source>
        <dbReference type="ARBA" id="ARBA00022679"/>
    </source>
</evidence>
<reference evidence="7 8" key="1">
    <citation type="submission" date="2012-01" db="EMBL/GenBank/DDBJ databases">
        <title>The Genome Sequence of Scardovia wiggsiae F0424.</title>
        <authorList>
            <consortium name="The Broad Institute Genome Sequencing Platform"/>
            <person name="Earl A."/>
            <person name="Ward D."/>
            <person name="Feldgarden M."/>
            <person name="Gevers D."/>
            <person name="Izard J."/>
            <person name="Ganesan A."/>
            <person name="Baranova O.V."/>
            <person name="Blanton J.M."/>
            <person name="Tanner A.C."/>
            <person name="Mathney J."/>
            <person name="Dewhirst F.E."/>
            <person name="Young S.K."/>
            <person name="Zeng Q."/>
            <person name="Gargeya S."/>
            <person name="Fitzgerald M."/>
            <person name="Haas B."/>
            <person name="Abouelleil A."/>
            <person name="Alvarado L."/>
            <person name="Arachchi H.M."/>
            <person name="Berlin A."/>
            <person name="Chapman S.B."/>
            <person name="Gearin G."/>
            <person name="Goldberg J."/>
            <person name="Griggs A."/>
            <person name="Gujja S."/>
            <person name="Hansen M."/>
            <person name="Heiman D."/>
            <person name="Howarth C."/>
            <person name="Larimer J."/>
            <person name="Lui A."/>
            <person name="MacDonald P.J.P."/>
            <person name="McCowen C."/>
            <person name="Montmayeur A."/>
            <person name="Murphy C."/>
            <person name="Neiman D."/>
            <person name="Pearson M."/>
            <person name="Priest M."/>
            <person name="Roberts A."/>
            <person name="Saif S."/>
            <person name="Shea T."/>
            <person name="Sisk P."/>
            <person name="Stolte C."/>
            <person name="Sykes S."/>
            <person name="Wortman J."/>
            <person name="Nusbaum C."/>
            <person name="Birren B."/>
        </authorList>
    </citation>
    <scope>NUCLEOTIDE SEQUENCE [LARGE SCALE GENOMIC DNA]</scope>
    <source>
        <strain evidence="7 8">F0424</strain>
    </source>
</reference>
<dbReference type="FunFam" id="2.160.10.10:FF:000008">
    <property type="entry name" value="Maltose O-acetyltransferase"/>
    <property type="match status" value="1"/>
</dbReference>
<dbReference type="HOGENOM" id="CLU_051638_3_0_11"/>
<accession>J0LLQ4</accession>
<gene>
    <name evidence="7" type="ORF">HMPREF9156_00943</name>
</gene>
<dbReference type="PANTHER" id="PTHR43017">
    <property type="entry name" value="GALACTOSIDE O-ACETYLTRANSFERASE"/>
    <property type="match status" value="1"/>
</dbReference>
<sequence>MAGFSSEKERMLAGELYIASDPELKEDNMRKRRLVHAINTSAYDAFNEREALFRELFKSLGDGAFLEPPFNCDYGSNISIGRNFYANMDCIFLDVAPITIGDNVFFGPRVNLLTPYHPIDAETRNSHLEGALPITIGNNVWFGGNVTVCPGVVIGDDVVVGAGSVVVKDIPSHSVAAGNPCRMIRSITNKDKEYWHSKAEGYRQWKTGL</sequence>
<evidence type="ECO:0000256" key="4">
    <source>
        <dbReference type="ARBA" id="ARBA00023315"/>
    </source>
</evidence>
<dbReference type="InterPro" id="IPR001451">
    <property type="entry name" value="Hexapep"/>
</dbReference>
<keyword evidence="3" id="KW-0677">Repeat</keyword>
<dbReference type="Pfam" id="PF12464">
    <property type="entry name" value="Mac"/>
    <property type="match status" value="1"/>
</dbReference>
<proteinExistence type="inferred from homology"/>
<evidence type="ECO:0000256" key="3">
    <source>
        <dbReference type="ARBA" id="ARBA00022737"/>
    </source>
</evidence>
<dbReference type="eggNOG" id="COG0110">
    <property type="taxonomic scope" value="Bacteria"/>
</dbReference>
<dbReference type="OrthoDB" id="2643438at2"/>
<evidence type="ECO:0000256" key="5">
    <source>
        <dbReference type="RuleBase" id="RU367021"/>
    </source>
</evidence>
<dbReference type="CDD" id="cd03357">
    <property type="entry name" value="LbH_MAT_GAT"/>
    <property type="match status" value="1"/>
</dbReference>
<organism evidence="7 8">
    <name type="scientific">Scardovia wiggsiae F0424</name>
    <dbReference type="NCBI Taxonomy" id="857290"/>
    <lineage>
        <taxon>Bacteria</taxon>
        <taxon>Bacillati</taxon>
        <taxon>Actinomycetota</taxon>
        <taxon>Actinomycetes</taxon>
        <taxon>Bifidobacteriales</taxon>
        <taxon>Bifidobacteriaceae</taxon>
        <taxon>Scardovia</taxon>
    </lineage>
</organism>
<dbReference type="AlphaFoldDB" id="J0LLQ4"/>
<dbReference type="Proteomes" id="UP000006415">
    <property type="component" value="Unassembled WGS sequence"/>
</dbReference>
<protein>
    <recommendedName>
        <fullName evidence="5">Acetyltransferase</fullName>
        <ecNumber evidence="5">2.3.1.-</ecNumber>
    </recommendedName>
</protein>
<dbReference type="PANTHER" id="PTHR43017:SF1">
    <property type="entry name" value="ACETYLTRANSFERASE YJL218W-RELATED"/>
    <property type="match status" value="1"/>
</dbReference>